<feature type="coiled-coil region" evidence="1">
    <location>
        <begin position="83"/>
        <end position="160"/>
    </location>
</feature>
<reference evidence="2" key="1">
    <citation type="submission" date="2020-05" db="EMBL/GenBank/DDBJ databases">
        <title>Phylogenomic resolution of chytrid fungi.</title>
        <authorList>
            <person name="Stajich J.E."/>
            <person name="Amses K."/>
            <person name="Simmons R."/>
            <person name="Seto K."/>
            <person name="Myers J."/>
            <person name="Bonds A."/>
            <person name="Quandt C.A."/>
            <person name="Barry K."/>
            <person name="Liu P."/>
            <person name="Grigoriev I."/>
            <person name="Longcore J.E."/>
            <person name="James T.Y."/>
        </authorList>
    </citation>
    <scope>NUCLEOTIDE SEQUENCE</scope>
    <source>
        <strain evidence="2">JEL0476</strain>
    </source>
</reference>
<sequence length="160" mass="18624">MLSDSNDEKFENKTFAGPLEVLKIFKNLQQDRISFYTQMELCQKNYLEKKIDNQTYLAITNTITNGFSSISFNINEIEEILRIELSRDDLADFIKKLQKYEKEKLKLTVQKYILLSQSKNLVEGTVDDLKSIDEELKTLVNNISELLEEIQAEIAELSMD</sequence>
<evidence type="ECO:0000313" key="2">
    <source>
        <dbReference type="EMBL" id="KAJ3221120.1"/>
    </source>
</evidence>
<keyword evidence="1" id="KW-0175">Coiled coil</keyword>
<name>A0AAD5XW21_9FUNG</name>
<comment type="caution">
    <text evidence="2">The sequence shown here is derived from an EMBL/GenBank/DDBJ whole genome shotgun (WGS) entry which is preliminary data.</text>
</comment>
<organism evidence="2 3">
    <name type="scientific">Clydaea vesicula</name>
    <dbReference type="NCBI Taxonomy" id="447962"/>
    <lineage>
        <taxon>Eukaryota</taxon>
        <taxon>Fungi</taxon>
        <taxon>Fungi incertae sedis</taxon>
        <taxon>Chytridiomycota</taxon>
        <taxon>Chytridiomycota incertae sedis</taxon>
        <taxon>Chytridiomycetes</taxon>
        <taxon>Lobulomycetales</taxon>
        <taxon>Lobulomycetaceae</taxon>
        <taxon>Clydaea</taxon>
    </lineage>
</organism>
<protein>
    <submittedName>
        <fullName evidence="2">Uncharacterized protein</fullName>
    </submittedName>
</protein>
<evidence type="ECO:0000313" key="3">
    <source>
        <dbReference type="Proteomes" id="UP001211065"/>
    </source>
</evidence>
<keyword evidence="3" id="KW-1185">Reference proteome</keyword>
<dbReference type="Pfam" id="PF14966">
    <property type="entry name" value="DNA_repr_REX1B"/>
    <property type="match status" value="1"/>
</dbReference>
<dbReference type="PANTHER" id="PTHR28309:SF1">
    <property type="entry name" value="REQUIRED FOR EXCISION 1-B DOMAIN-CONTAINING PROTEIN"/>
    <property type="match status" value="1"/>
</dbReference>
<accession>A0AAD5XW21</accession>
<gene>
    <name evidence="2" type="ORF">HK099_003767</name>
</gene>
<dbReference type="PANTHER" id="PTHR28309">
    <property type="entry name" value="REQUIRED FOR EXCISION 1-B DOMAIN-CONTAINING PROTEIN"/>
    <property type="match status" value="1"/>
</dbReference>
<proteinExistence type="predicted"/>
<evidence type="ECO:0000256" key="1">
    <source>
        <dbReference type="SAM" id="Coils"/>
    </source>
</evidence>
<dbReference type="InterPro" id="IPR039491">
    <property type="entry name" value="REX1-B"/>
</dbReference>
<dbReference type="EMBL" id="JADGJW010000250">
    <property type="protein sequence ID" value="KAJ3221120.1"/>
    <property type="molecule type" value="Genomic_DNA"/>
</dbReference>
<dbReference type="AlphaFoldDB" id="A0AAD5XW21"/>
<dbReference type="Proteomes" id="UP001211065">
    <property type="component" value="Unassembled WGS sequence"/>
</dbReference>